<dbReference type="CDD" id="cd01335">
    <property type="entry name" value="Radical_SAM"/>
    <property type="match status" value="1"/>
</dbReference>
<evidence type="ECO:0000256" key="4">
    <source>
        <dbReference type="ARBA" id="ARBA00023014"/>
    </source>
</evidence>
<dbReference type="InterPro" id="IPR058240">
    <property type="entry name" value="rSAM_sf"/>
</dbReference>
<feature type="binding site" evidence="5">
    <location>
        <position position="115"/>
    </location>
    <ligand>
        <name>[4Fe-4S] cluster</name>
        <dbReference type="ChEBI" id="CHEBI:49883"/>
        <note>4Fe-4S-S-AdoMet</note>
    </ligand>
</feature>
<dbReference type="GO" id="GO:0051536">
    <property type="term" value="F:iron-sulfur cluster binding"/>
    <property type="evidence" value="ECO:0007669"/>
    <property type="project" value="UniProtKB-KW"/>
</dbReference>
<dbReference type="Proteomes" id="UP000319619">
    <property type="component" value="Unassembled WGS sequence"/>
</dbReference>
<dbReference type="GO" id="GO:0046872">
    <property type="term" value="F:metal ion binding"/>
    <property type="evidence" value="ECO:0007669"/>
    <property type="project" value="UniProtKB-KW"/>
</dbReference>
<evidence type="ECO:0000256" key="2">
    <source>
        <dbReference type="ARBA" id="ARBA00022723"/>
    </source>
</evidence>
<dbReference type="PIRSF" id="PIRSF004869">
    <property type="entry name" value="PflX_prd"/>
    <property type="match status" value="1"/>
</dbReference>
<sequence>MLVFTPDALIRRFLCADMEVLAEICELTGVIDSRLSPSEMDARIGIMEDLISILQPQLTNCTLCPRRCEVNRYQEPAGECGLGVDIRVASVACHKGEEPPISGEEGAINVFFSGCNLHCLHCQNWPISQKRVGSTVTPEELSARILKKWRRGMHSLGWVTPTPQIVGALEAYLLCLRNGFDLPLIHNNGGYENPEVVDHLSHVVDVWLPDAKTADDTQAAKIQGAPNYVIINLQAIAAMVNQVEEGNARAVIVRHMVMPAHLDDSRQVLNLLWDKFGSSIYLSLMGQYFPAFHTVNHGSLGRKLSEEEYNQVIEEARKIGFKQGWVQHYDTETGVLLDCL</sequence>
<evidence type="ECO:0000259" key="6">
    <source>
        <dbReference type="Pfam" id="PF04055"/>
    </source>
</evidence>
<protein>
    <submittedName>
        <fullName evidence="7">Radical SAM protein</fullName>
    </submittedName>
</protein>
<dbReference type="SUPFAM" id="SSF102114">
    <property type="entry name" value="Radical SAM enzymes"/>
    <property type="match status" value="1"/>
</dbReference>
<reference evidence="7 8" key="1">
    <citation type="submission" date="2017-06" db="EMBL/GenBank/DDBJ databases">
        <title>Novel microbial phyla capable of carbon fixation and sulfur reduction in deep-sea sediments.</title>
        <authorList>
            <person name="Huang J."/>
            <person name="Baker B."/>
            <person name="Wang Y."/>
        </authorList>
    </citation>
    <scope>NUCLEOTIDE SEQUENCE [LARGE SCALE GENOMIC DNA]</scope>
    <source>
        <strain evidence="7">B3_LCP</strain>
    </source>
</reference>
<dbReference type="EMBL" id="NJBN01000005">
    <property type="protein sequence ID" value="TKJ40344.1"/>
    <property type="molecule type" value="Genomic_DNA"/>
</dbReference>
<evidence type="ECO:0000256" key="3">
    <source>
        <dbReference type="ARBA" id="ARBA00023004"/>
    </source>
</evidence>
<comment type="caution">
    <text evidence="7">The sequence shown here is derived from an EMBL/GenBank/DDBJ whole genome shotgun (WGS) entry which is preliminary data.</text>
</comment>
<feature type="binding site" evidence="5">
    <location>
        <position position="122"/>
    </location>
    <ligand>
        <name>[4Fe-4S] cluster</name>
        <dbReference type="ChEBI" id="CHEBI:49883"/>
        <note>4Fe-4S-S-AdoMet</note>
    </ligand>
</feature>
<evidence type="ECO:0000313" key="7">
    <source>
        <dbReference type="EMBL" id="TKJ40344.1"/>
    </source>
</evidence>
<dbReference type="AlphaFoldDB" id="A0A532UZF6"/>
<proteinExistence type="predicted"/>
<dbReference type="GO" id="GO:0003824">
    <property type="term" value="F:catalytic activity"/>
    <property type="evidence" value="ECO:0007669"/>
    <property type="project" value="InterPro"/>
</dbReference>
<organism evidence="7 8">
    <name type="scientific">candidate division LCP-89 bacterium B3_LCP</name>
    <dbReference type="NCBI Taxonomy" id="2012998"/>
    <lineage>
        <taxon>Bacteria</taxon>
        <taxon>Pseudomonadati</taxon>
        <taxon>Bacteria division LCP-89</taxon>
    </lineage>
</organism>
<dbReference type="InterPro" id="IPR007197">
    <property type="entry name" value="rSAM"/>
</dbReference>
<dbReference type="Pfam" id="PF04055">
    <property type="entry name" value="Radical_SAM"/>
    <property type="match status" value="1"/>
</dbReference>
<dbReference type="InterPro" id="IPR016431">
    <property type="entry name" value="Pyrv-formate_lyase-activ_prd"/>
</dbReference>
<dbReference type="PANTHER" id="PTHR43075">
    <property type="entry name" value="FORMATE LYASE ACTIVATING ENZYME, PUTATIVE (AFU_ORTHOLOGUE AFUA_2G15630)-RELATED"/>
    <property type="match status" value="1"/>
</dbReference>
<feature type="domain" description="Radical SAM core" evidence="6">
    <location>
        <begin position="110"/>
        <end position="266"/>
    </location>
</feature>
<gene>
    <name evidence="7" type="ORF">CEE37_08435</name>
</gene>
<dbReference type="SFLD" id="SFLDG01099">
    <property type="entry name" value="Uncharacterised_Radical_SAM_Su"/>
    <property type="match status" value="1"/>
</dbReference>
<name>A0A532UZF6_UNCL8</name>
<keyword evidence="4 5" id="KW-0411">Iron-sulfur</keyword>
<dbReference type="PANTHER" id="PTHR43075:SF1">
    <property type="entry name" value="FORMATE LYASE ACTIVATING ENZYME, PUTATIVE (AFU_ORTHOLOGUE AFUA_2G15630)-RELATED"/>
    <property type="match status" value="1"/>
</dbReference>
<accession>A0A532UZF6</accession>
<dbReference type="InterPro" id="IPR040085">
    <property type="entry name" value="MJ0674-like"/>
</dbReference>
<evidence type="ECO:0000256" key="1">
    <source>
        <dbReference type="ARBA" id="ARBA00022691"/>
    </source>
</evidence>
<evidence type="ECO:0000256" key="5">
    <source>
        <dbReference type="PIRSR" id="PIRSR004869-50"/>
    </source>
</evidence>
<keyword evidence="1 5" id="KW-0949">S-adenosyl-L-methionine</keyword>
<keyword evidence="3 5" id="KW-0408">Iron</keyword>
<comment type="cofactor">
    <cofactor evidence="5">
        <name>[4Fe-4S] cluster</name>
        <dbReference type="ChEBI" id="CHEBI:49883"/>
    </cofactor>
    <text evidence="5">Binds 1 [4Fe-4S] cluster. The cluster is coordinated with 3 cysteines and an exchangeable S-adenosyl-L-methionine.</text>
</comment>
<keyword evidence="2 5" id="KW-0479">Metal-binding</keyword>
<dbReference type="InterPro" id="IPR013785">
    <property type="entry name" value="Aldolase_TIM"/>
</dbReference>
<feature type="binding site" evidence="5">
    <location>
        <position position="119"/>
    </location>
    <ligand>
        <name>[4Fe-4S] cluster</name>
        <dbReference type="ChEBI" id="CHEBI:49883"/>
        <note>4Fe-4S-S-AdoMet</note>
    </ligand>
</feature>
<evidence type="ECO:0000313" key="8">
    <source>
        <dbReference type="Proteomes" id="UP000319619"/>
    </source>
</evidence>
<dbReference type="Gene3D" id="3.20.20.70">
    <property type="entry name" value="Aldolase class I"/>
    <property type="match status" value="1"/>
</dbReference>
<dbReference type="SFLD" id="SFLDS00029">
    <property type="entry name" value="Radical_SAM"/>
    <property type="match status" value="1"/>
</dbReference>